<feature type="region of interest" description="Disordered" evidence="1">
    <location>
        <begin position="1"/>
        <end position="28"/>
    </location>
</feature>
<reference evidence="2" key="1">
    <citation type="journal article" date="2020" name="Stud. Mycol.">
        <title>101 Dothideomycetes genomes: a test case for predicting lifestyles and emergence of pathogens.</title>
        <authorList>
            <person name="Haridas S."/>
            <person name="Albert R."/>
            <person name="Binder M."/>
            <person name="Bloem J."/>
            <person name="Labutti K."/>
            <person name="Salamov A."/>
            <person name="Andreopoulos B."/>
            <person name="Baker S."/>
            <person name="Barry K."/>
            <person name="Bills G."/>
            <person name="Bluhm B."/>
            <person name="Cannon C."/>
            <person name="Castanera R."/>
            <person name="Culley D."/>
            <person name="Daum C."/>
            <person name="Ezra D."/>
            <person name="Gonzalez J."/>
            <person name="Henrissat B."/>
            <person name="Kuo A."/>
            <person name="Liang C."/>
            <person name="Lipzen A."/>
            <person name="Lutzoni F."/>
            <person name="Magnuson J."/>
            <person name="Mondo S."/>
            <person name="Nolan M."/>
            <person name="Ohm R."/>
            <person name="Pangilinan J."/>
            <person name="Park H.-J."/>
            <person name="Ramirez L."/>
            <person name="Alfaro M."/>
            <person name="Sun H."/>
            <person name="Tritt A."/>
            <person name="Yoshinaga Y."/>
            <person name="Zwiers L.-H."/>
            <person name="Turgeon B."/>
            <person name="Goodwin S."/>
            <person name="Spatafora J."/>
            <person name="Crous P."/>
            <person name="Grigoriev I."/>
        </authorList>
    </citation>
    <scope>NUCLEOTIDE SEQUENCE</scope>
    <source>
        <strain evidence="2">CBS 269.34</strain>
    </source>
</reference>
<dbReference type="Proteomes" id="UP000799750">
    <property type="component" value="Unassembled WGS sequence"/>
</dbReference>
<protein>
    <submittedName>
        <fullName evidence="2">Uncharacterized protein</fullName>
    </submittedName>
</protein>
<keyword evidence="3" id="KW-1185">Reference proteome</keyword>
<name>A0A6A6RDM9_9PEZI</name>
<feature type="compositionally biased region" description="Polar residues" evidence="1">
    <location>
        <begin position="9"/>
        <end position="28"/>
    </location>
</feature>
<gene>
    <name evidence="2" type="ORF">BU16DRAFT_554558</name>
</gene>
<evidence type="ECO:0000313" key="2">
    <source>
        <dbReference type="EMBL" id="KAF2502502.1"/>
    </source>
</evidence>
<feature type="region of interest" description="Disordered" evidence="1">
    <location>
        <begin position="152"/>
        <end position="225"/>
    </location>
</feature>
<evidence type="ECO:0000256" key="1">
    <source>
        <dbReference type="SAM" id="MobiDB-lite"/>
    </source>
</evidence>
<accession>A0A6A6RDM9</accession>
<organism evidence="2 3">
    <name type="scientific">Lophium mytilinum</name>
    <dbReference type="NCBI Taxonomy" id="390894"/>
    <lineage>
        <taxon>Eukaryota</taxon>
        <taxon>Fungi</taxon>
        <taxon>Dikarya</taxon>
        <taxon>Ascomycota</taxon>
        <taxon>Pezizomycotina</taxon>
        <taxon>Dothideomycetes</taxon>
        <taxon>Pleosporomycetidae</taxon>
        <taxon>Mytilinidiales</taxon>
        <taxon>Mytilinidiaceae</taxon>
        <taxon>Lophium</taxon>
    </lineage>
</organism>
<evidence type="ECO:0000313" key="3">
    <source>
        <dbReference type="Proteomes" id="UP000799750"/>
    </source>
</evidence>
<sequence length="225" mass="23787">MESVVPACRSSQHSVFDSHSTTNPSGLQLQESYGTYRAPHSSSSSVQRCPSAQHRDCSQCAPKAHSAGGLLHSRLQLLCALSLAVPLPTLVKHAQLKIRPSRSLQPSSCPAPHHHQTLLLPPIARAAGLHRPHRLRVPPTPRSASGVLLLGAPKHRSPPGGYCTSPPGRSTSKQPTADIATTRLDPERRLDLAGGPPPFLGPSAGDLCQPSAAPTSVRDRADDLS</sequence>
<dbReference type="EMBL" id="MU004181">
    <property type="protein sequence ID" value="KAF2502502.1"/>
    <property type="molecule type" value="Genomic_DNA"/>
</dbReference>
<proteinExistence type="predicted"/>
<dbReference type="AlphaFoldDB" id="A0A6A6RDM9"/>